<reference evidence="1 2" key="1">
    <citation type="submission" date="2021-03" db="EMBL/GenBank/DDBJ databases">
        <title>Complete genome sequence of Streptomyces cyanogenus S136, producer of anticancer angucycline landomycin A.</title>
        <authorList>
            <person name="Hrab P."/>
            <person name="Ruckert C."/>
            <person name="Busche T."/>
            <person name="Ostash I."/>
            <person name="Kalinowski J."/>
            <person name="Fedorenko V."/>
            <person name="Yushchuk O."/>
            <person name="Ostash B."/>
        </authorList>
    </citation>
    <scope>NUCLEOTIDE SEQUENCE [LARGE SCALE GENOMIC DNA]</scope>
    <source>
        <strain evidence="1 2">S136</strain>
    </source>
</reference>
<organism evidence="1 2">
    <name type="scientific">Streptomyces cyanogenus</name>
    <dbReference type="NCBI Taxonomy" id="80860"/>
    <lineage>
        <taxon>Bacteria</taxon>
        <taxon>Bacillati</taxon>
        <taxon>Actinomycetota</taxon>
        <taxon>Actinomycetes</taxon>
        <taxon>Kitasatosporales</taxon>
        <taxon>Streptomycetaceae</taxon>
        <taxon>Streptomyces</taxon>
    </lineage>
</organism>
<gene>
    <name evidence="1" type="ORF">S1361_05805</name>
</gene>
<evidence type="ECO:0000313" key="2">
    <source>
        <dbReference type="Proteomes" id="UP000663908"/>
    </source>
</evidence>
<dbReference type="EMBL" id="CP071839">
    <property type="protein sequence ID" value="QTD96857.1"/>
    <property type="molecule type" value="Genomic_DNA"/>
</dbReference>
<keyword evidence="2" id="KW-1185">Reference proteome</keyword>
<dbReference type="Proteomes" id="UP000663908">
    <property type="component" value="Chromosome"/>
</dbReference>
<sequence length="73" mass="7521">MVFGGLDSGVANPVRPDGTTLLDAVWAGAPFRSKGALVIHVAKVADTWVAEGRLPRADGDAVARTARTASYVA</sequence>
<name>A0ABX7TJK8_STRCY</name>
<accession>A0ABX7TJK8</accession>
<evidence type="ECO:0000313" key="1">
    <source>
        <dbReference type="EMBL" id="QTD96857.1"/>
    </source>
</evidence>
<proteinExistence type="predicted"/>
<protein>
    <submittedName>
        <fullName evidence="1">Uncharacterized protein</fullName>
    </submittedName>
</protein>